<dbReference type="EMBL" id="LAZR01030412">
    <property type="protein sequence ID" value="KKL56683.1"/>
    <property type="molecule type" value="Genomic_DNA"/>
</dbReference>
<sequence>MSNCRSCGVEIKWIRLRPQMKPHPVDPMPKKVIVLGDVISDGSPVGKMVDGYTSHFASCPDAGQWRSG</sequence>
<reference evidence="1" key="1">
    <citation type="journal article" date="2015" name="Nature">
        <title>Complex archaea that bridge the gap between prokaryotes and eukaryotes.</title>
        <authorList>
            <person name="Spang A."/>
            <person name="Saw J.H."/>
            <person name="Jorgensen S.L."/>
            <person name="Zaremba-Niedzwiedzka K."/>
            <person name="Martijn J."/>
            <person name="Lind A.E."/>
            <person name="van Eijk R."/>
            <person name="Schleper C."/>
            <person name="Guy L."/>
            <person name="Ettema T.J."/>
        </authorList>
    </citation>
    <scope>NUCLEOTIDE SEQUENCE</scope>
</reference>
<evidence type="ECO:0000313" key="1">
    <source>
        <dbReference type="EMBL" id="KKL56683.1"/>
    </source>
</evidence>
<comment type="caution">
    <text evidence="1">The sequence shown here is derived from an EMBL/GenBank/DDBJ whole genome shotgun (WGS) entry which is preliminary data.</text>
</comment>
<gene>
    <name evidence="1" type="ORF">LCGC14_2242950</name>
</gene>
<organism evidence="1">
    <name type="scientific">marine sediment metagenome</name>
    <dbReference type="NCBI Taxonomy" id="412755"/>
    <lineage>
        <taxon>unclassified sequences</taxon>
        <taxon>metagenomes</taxon>
        <taxon>ecological metagenomes</taxon>
    </lineage>
</organism>
<accession>A0A0F9D4J4</accession>
<protein>
    <submittedName>
        <fullName evidence="1">Uncharacterized protein</fullName>
    </submittedName>
</protein>
<proteinExistence type="predicted"/>
<name>A0A0F9D4J4_9ZZZZ</name>
<dbReference type="AlphaFoldDB" id="A0A0F9D4J4"/>